<evidence type="ECO:0000256" key="5">
    <source>
        <dbReference type="PROSITE-ProRule" id="PRU00335"/>
    </source>
</evidence>
<dbReference type="PROSITE" id="PS50977">
    <property type="entry name" value="HTH_TETR_2"/>
    <property type="match status" value="1"/>
</dbReference>
<dbReference type="InterPro" id="IPR050109">
    <property type="entry name" value="HTH-type_TetR-like_transc_reg"/>
</dbReference>
<evidence type="ECO:0000256" key="1">
    <source>
        <dbReference type="ARBA" id="ARBA00022491"/>
    </source>
</evidence>
<dbReference type="InterPro" id="IPR003012">
    <property type="entry name" value="Tet_transcr_reg_TetR"/>
</dbReference>
<dbReference type="SUPFAM" id="SSF46689">
    <property type="entry name" value="Homeodomain-like"/>
    <property type="match status" value="1"/>
</dbReference>
<evidence type="ECO:0000313" key="7">
    <source>
        <dbReference type="EMBL" id="MFD2758670.1"/>
    </source>
</evidence>
<dbReference type="InterPro" id="IPR009057">
    <property type="entry name" value="Homeodomain-like_sf"/>
</dbReference>
<dbReference type="InterPro" id="IPR036271">
    <property type="entry name" value="Tet_transcr_reg_TetR-rel_C_sf"/>
</dbReference>
<evidence type="ECO:0000256" key="2">
    <source>
        <dbReference type="ARBA" id="ARBA00023015"/>
    </source>
</evidence>
<keyword evidence="2" id="KW-0805">Transcription regulation</keyword>
<dbReference type="RefSeq" id="WP_019619200.1">
    <property type="nucleotide sequence ID" value="NZ_JBHUNE010000007.1"/>
</dbReference>
<dbReference type="Pfam" id="PF00440">
    <property type="entry name" value="TetR_N"/>
    <property type="match status" value="1"/>
</dbReference>
<keyword evidence="8" id="KW-1185">Reference proteome</keyword>
<dbReference type="PROSITE" id="PS01081">
    <property type="entry name" value="HTH_TETR_1"/>
    <property type="match status" value="1"/>
</dbReference>
<dbReference type="InterPro" id="IPR001647">
    <property type="entry name" value="HTH_TetR"/>
</dbReference>
<dbReference type="PRINTS" id="PR00400">
    <property type="entry name" value="TETREPRESSOR"/>
</dbReference>
<dbReference type="PANTHER" id="PTHR30055">
    <property type="entry name" value="HTH-TYPE TRANSCRIPTIONAL REGULATOR RUTR"/>
    <property type="match status" value="1"/>
</dbReference>
<dbReference type="Gene3D" id="1.10.357.10">
    <property type="entry name" value="Tetracycline Repressor, domain 2"/>
    <property type="match status" value="1"/>
</dbReference>
<dbReference type="InterPro" id="IPR004111">
    <property type="entry name" value="Repressor_TetR_C"/>
</dbReference>
<name>A0ABW5UZ12_9MICO</name>
<proteinExistence type="predicted"/>
<keyword evidence="3 5" id="KW-0238">DNA-binding</keyword>
<protein>
    <submittedName>
        <fullName evidence="7">TetR/AcrR family transcriptional regulator C-terminal domain-containing protein</fullName>
    </submittedName>
</protein>
<comment type="caution">
    <text evidence="7">The sequence shown here is derived from an EMBL/GenBank/DDBJ whole genome shotgun (WGS) entry which is preliminary data.</text>
</comment>
<dbReference type="Proteomes" id="UP001597492">
    <property type="component" value="Unassembled WGS sequence"/>
</dbReference>
<evidence type="ECO:0000256" key="4">
    <source>
        <dbReference type="ARBA" id="ARBA00023163"/>
    </source>
</evidence>
<evidence type="ECO:0000256" key="3">
    <source>
        <dbReference type="ARBA" id="ARBA00023125"/>
    </source>
</evidence>
<dbReference type="Pfam" id="PF02909">
    <property type="entry name" value="TetR_C_1"/>
    <property type="match status" value="1"/>
</dbReference>
<accession>A0ABW5UZ12</accession>
<organism evidence="7 8">
    <name type="scientific">Gulosibacter faecalis</name>
    <dbReference type="NCBI Taxonomy" id="272240"/>
    <lineage>
        <taxon>Bacteria</taxon>
        <taxon>Bacillati</taxon>
        <taxon>Actinomycetota</taxon>
        <taxon>Actinomycetes</taxon>
        <taxon>Micrococcales</taxon>
        <taxon>Microbacteriaceae</taxon>
        <taxon>Gulosibacter</taxon>
    </lineage>
</organism>
<evidence type="ECO:0000313" key="8">
    <source>
        <dbReference type="Proteomes" id="UP001597492"/>
    </source>
</evidence>
<feature type="DNA-binding region" description="H-T-H motif" evidence="5">
    <location>
        <begin position="31"/>
        <end position="50"/>
    </location>
</feature>
<evidence type="ECO:0000259" key="6">
    <source>
        <dbReference type="PROSITE" id="PS50977"/>
    </source>
</evidence>
<dbReference type="EMBL" id="JBHUNE010000007">
    <property type="protein sequence ID" value="MFD2758670.1"/>
    <property type="molecule type" value="Genomic_DNA"/>
</dbReference>
<sequence length="207" mass="21595">MGRPTSPKLTRESIVAVALELIGEGGPAQLTTRGLAARLGVQGPSIYNHFATMDAVADAVVDAVLATVDMTVLEGSEWRAALAAWARSYWRVLHEHPGVIPLLARGVTNLESQLRMADAVYGVLIGAGWSAADAVEAGLAVRDFVLGSAFGSYAGARTQEARDLPNLADALKVVTERTGVDATSFERGLRALINGLAAELDASSPSA</sequence>
<feature type="domain" description="HTH tetR-type" evidence="6">
    <location>
        <begin position="8"/>
        <end position="68"/>
    </location>
</feature>
<gene>
    <name evidence="7" type="ORF">ACFSW7_09825</name>
</gene>
<dbReference type="PANTHER" id="PTHR30055:SF151">
    <property type="entry name" value="TRANSCRIPTIONAL REGULATORY PROTEIN"/>
    <property type="match status" value="1"/>
</dbReference>
<dbReference type="InterPro" id="IPR023772">
    <property type="entry name" value="DNA-bd_HTH_TetR-type_CS"/>
</dbReference>
<keyword evidence="1" id="KW-0678">Repressor</keyword>
<reference evidence="8" key="1">
    <citation type="journal article" date="2019" name="Int. J. Syst. Evol. Microbiol.">
        <title>The Global Catalogue of Microorganisms (GCM) 10K type strain sequencing project: providing services to taxonomists for standard genome sequencing and annotation.</title>
        <authorList>
            <consortium name="The Broad Institute Genomics Platform"/>
            <consortium name="The Broad Institute Genome Sequencing Center for Infectious Disease"/>
            <person name="Wu L."/>
            <person name="Ma J."/>
        </authorList>
    </citation>
    <scope>NUCLEOTIDE SEQUENCE [LARGE SCALE GENOMIC DNA]</scope>
    <source>
        <strain evidence="8">TISTR 1514</strain>
    </source>
</reference>
<keyword evidence="4" id="KW-0804">Transcription</keyword>
<dbReference type="SUPFAM" id="SSF48498">
    <property type="entry name" value="Tetracyclin repressor-like, C-terminal domain"/>
    <property type="match status" value="1"/>
</dbReference>